<sequence length="93" mass="10613">FEKQDVWVPFKVQPKYLQRVGGDDGKGGGISEDKIMEEYPEGKIDLEEGLVSFDRYCHVYVKGELEELVRECGGLEVEGAGWEKGNWFVTVRK</sequence>
<feature type="non-terminal residue" evidence="1">
    <location>
        <position position="1"/>
    </location>
</feature>
<dbReference type="Proteomes" id="UP001165082">
    <property type="component" value="Unassembled WGS sequence"/>
</dbReference>
<reference evidence="1" key="1">
    <citation type="submission" date="2022-07" db="EMBL/GenBank/DDBJ databases">
        <title>Genome analysis of Parmales, a sister group of diatoms, reveals the evolutionary specialization of diatoms from phago-mixotrophs to photoautotrophs.</title>
        <authorList>
            <person name="Ban H."/>
            <person name="Sato S."/>
            <person name="Yoshikawa S."/>
            <person name="Kazumasa Y."/>
            <person name="Nakamura Y."/>
            <person name="Ichinomiya M."/>
            <person name="Saitoh K."/>
            <person name="Sato N."/>
            <person name="Blanc-Mathieu R."/>
            <person name="Endo H."/>
            <person name="Kuwata A."/>
            <person name="Ogata H."/>
        </authorList>
    </citation>
    <scope>NUCLEOTIDE SEQUENCE</scope>
</reference>
<dbReference type="OrthoDB" id="271595at2759"/>
<keyword evidence="2" id="KW-1185">Reference proteome</keyword>
<protein>
    <submittedName>
        <fullName evidence="1">Uncharacterized protein</fullName>
    </submittedName>
</protein>
<dbReference type="Gene3D" id="3.40.50.150">
    <property type="entry name" value="Vaccinia Virus protein VP39"/>
    <property type="match status" value="1"/>
</dbReference>
<comment type="caution">
    <text evidence="1">The sequence shown here is derived from an EMBL/GenBank/DDBJ whole genome shotgun (WGS) entry which is preliminary data.</text>
</comment>
<dbReference type="EMBL" id="BRXZ01004563">
    <property type="protein sequence ID" value="GMH51355.1"/>
    <property type="molecule type" value="Genomic_DNA"/>
</dbReference>
<feature type="non-terminal residue" evidence="1">
    <location>
        <position position="93"/>
    </location>
</feature>
<name>A0A9W6ZJX7_9STRA</name>
<dbReference type="AlphaFoldDB" id="A0A9W6ZJX7"/>
<dbReference type="InterPro" id="IPR029063">
    <property type="entry name" value="SAM-dependent_MTases_sf"/>
</dbReference>
<evidence type="ECO:0000313" key="2">
    <source>
        <dbReference type="Proteomes" id="UP001165082"/>
    </source>
</evidence>
<accession>A0A9W6ZJX7</accession>
<gene>
    <name evidence="1" type="ORF">TrRE_jg7909</name>
</gene>
<evidence type="ECO:0000313" key="1">
    <source>
        <dbReference type="EMBL" id="GMH51355.1"/>
    </source>
</evidence>
<proteinExistence type="predicted"/>
<organism evidence="1 2">
    <name type="scientific">Triparma retinervis</name>
    <dbReference type="NCBI Taxonomy" id="2557542"/>
    <lineage>
        <taxon>Eukaryota</taxon>
        <taxon>Sar</taxon>
        <taxon>Stramenopiles</taxon>
        <taxon>Ochrophyta</taxon>
        <taxon>Bolidophyceae</taxon>
        <taxon>Parmales</taxon>
        <taxon>Triparmaceae</taxon>
        <taxon>Triparma</taxon>
    </lineage>
</organism>